<dbReference type="Pfam" id="PF00078">
    <property type="entry name" value="RVT_1"/>
    <property type="match status" value="1"/>
</dbReference>
<dbReference type="Gene3D" id="3.60.10.10">
    <property type="entry name" value="Endonuclease/exonuclease/phosphatase"/>
    <property type="match status" value="1"/>
</dbReference>
<sequence length="1191" mass="135836">MNQRGKERATVRVEVTKKELGRNLNKLDHCVVGIWNPSAAKGDNLRSWRIQLAKIWSLKGNLGLAKMKRGKVLMEFELLIEAEQAIKLRSISVGGIFLQLEKWRPETGCLREGENKSEAWVRVVSLPVPLWERDILRKIGEECGRFLVVNCQTEKMEELQWARLLVERNGKELPNVVKVREGRSSQRERRLGVKHVLARASACWRRRKARGLRPCCCMSMGRGVNQAGRGKSQTLFGASMGLRVGHKSPERAKTLGLPARAGLDNRGPSPLVMVRAQVEEARPTLVSGQSPMKGPDAGISLFWVKDGLRRLSEKETQSEGISKTDCALLEEVARYENASFSFGMVVSTPPFSPSSIYGRTPLGEYYDLSRPTLDITQGVTHRLCNGSGSIEQEEGKCWELIEVNTDSIEESREALCLARPMSQEERGWEEVSWEESDLARFSKFLGFSTEGLEKDILEFLVKIRKRRERVHSKVLLEKSRFERELKRLECSINYGGGGGKNKKCAVQGRGCQIMEGVTGGILICWDKRTLEVLEMEMGQFSISCRLKNVEDGNAWIFTGVYGPFFKEDREILWEELGAIRGIWDDPWCLGGDFNVTLSQREKNNQGRLTGAMRRFAQVVDELELLDLPMQGGSKLPRPTSNHLPILLKGGGIRRGPSLFRFENMWLKVDGFKELLRETHWRQVSRELWLKEGDKNTGFFHRMANAHRRNNSMEKIKINGRWLEKEQEVRERVVNAFQQLFSEEPAWKADIEGLNLQRPGWVHSSLLAILLGLREGGDCGTVQGPISLLGGLYKLLAKVLANRLKKVLDKVVSTDQNAFVKGRQILDASLIANEVIDFWHKHKEKGLICKLDIEKAYDSINWKFLMKVLHKMGFGARWMEWIWWCISTAKFSILVNGMPAARQDHLTSLSWILAWFEVASGLKINLAKSEVIPVREVEDINELVVELGCRVGALPIVYLGLPLGINHKATTMWDEVEERMRRRLALWKKQYLSKGGRITLIKSTLAKVIGVKYGYEGFGWRTNEACGTFEVGVWKEILKESNWCWDNIEFKVGEGTKVNFWTDQWCGNEALSQTFPQLFALAAQRNASVNEMWDSSLGQKGWNIRFSRNSNDWELDAIGELFHMLRDLRISPEEDSVIWKGGGHGHFRIRDAYKLLTVPSDITFPKKSIWVDKVPTKVVFFAWEATWEKRKM</sequence>
<organism evidence="3 4">
    <name type="scientific">Vitis vinifera</name>
    <name type="common">Grape</name>
    <dbReference type="NCBI Taxonomy" id="29760"/>
    <lineage>
        <taxon>Eukaryota</taxon>
        <taxon>Viridiplantae</taxon>
        <taxon>Streptophyta</taxon>
        <taxon>Embryophyta</taxon>
        <taxon>Tracheophyta</taxon>
        <taxon>Spermatophyta</taxon>
        <taxon>Magnoliopsida</taxon>
        <taxon>eudicotyledons</taxon>
        <taxon>Gunneridae</taxon>
        <taxon>Pentapetalae</taxon>
        <taxon>rosids</taxon>
        <taxon>Vitales</taxon>
        <taxon>Vitaceae</taxon>
        <taxon>Viteae</taxon>
        <taxon>Vitis</taxon>
    </lineage>
</organism>
<dbReference type="Pfam" id="PF14111">
    <property type="entry name" value="DUF4283"/>
    <property type="match status" value="1"/>
</dbReference>
<dbReference type="PANTHER" id="PTHR33116">
    <property type="entry name" value="REVERSE TRANSCRIPTASE ZINC-BINDING DOMAIN-CONTAINING PROTEIN-RELATED-RELATED"/>
    <property type="match status" value="1"/>
</dbReference>
<protein>
    <recommendedName>
        <fullName evidence="5">Reverse transcriptase domain-containing protein</fullName>
    </recommendedName>
</protein>
<dbReference type="EMBL" id="QGNW01000353">
    <property type="protein sequence ID" value="RVW75235.1"/>
    <property type="molecule type" value="Genomic_DNA"/>
</dbReference>
<evidence type="ECO:0008006" key="5">
    <source>
        <dbReference type="Google" id="ProtNLM"/>
    </source>
</evidence>
<evidence type="ECO:0000313" key="4">
    <source>
        <dbReference type="Proteomes" id="UP000288805"/>
    </source>
</evidence>
<comment type="caution">
    <text evidence="3">The sequence shown here is derived from an EMBL/GenBank/DDBJ whole genome shotgun (WGS) entry which is preliminary data.</text>
</comment>
<reference evidence="3 4" key="1">
    <citation type="journal article" date="2018" name="PLoS Genet.">
        <title>Population sequencing reveals clonal diversity and ancestral inbreeding in the grapevine cultivar Chardonnay.</title>
        <authorList>
            <person name="Roach M.J."/>
            <person name="Johnson D.L."/>
            <person name="Bohlmann J."/>
            <person name="van Vuuren H.J."/>
            <person name="Jones S.J."/>
            <person name="Pretorius I.S."/>
            <person name="Schmidt S.A."/>
            <person name="Borneman A.R."/>
        </authorList>
    </citation>
    <scope>NUCLEOTIDE SEQUENCE [LARGE SCALE GENOMIC DNA]</scope>
    <source>
        <strain evidence="4">cv. Chardonnay</strain>
        <tissue evidence="3">Leaf</tissue>
    </source>
</reference>
<evidence type="ECO:0000313" key="3">
    <source>
        <dbReference type="EMBL" id="RVW75235.1"/>
    </source>
</evidence>
<feature type="domain" description="DUF4283" evidence="2">
    <location>
        <begin position="25"/>
        <end position="109"/>
    </location>
</feature>
<feature type="domain" description="Reverse transcriptase" evidence="1">
    <location>
        <begin position="784"/>
        <end position="885"/>
    </location>
</feature>
<dbReference type="SUPFAM" id="SSF56672">
    <property type="entry name" value="DNA/RNA polymerases"/>
    <property type="match status" value="1"/>
</dbReference>
<gene>
    <name evidence="3" type="ORF">CK203_047176</name>
</gene>
<dbReference type="InterPro" id="IPR036691">
    <property type="entry name" value="Endo/exonu/phosph_ase_sf"/>
</dbReference>
<dbReference type="PANTHER" id="PTHR33116:SF78">
    <property type="entry name" value="OS12G0587133 PROTEIN"/>
    <property type="match status" value="1"/>
</dbReference>
<dbReference type="InterPro" id="IPR000477">
    <property type="entry name" value="RT_dom"/>
</dbReference>
<dbReference type="Proteomes" id="UP000288805">
    <property type="component" value="Unassembled WGS sequence"/>
</dbReference>
<dbReference type="InterPro" id="IPR043502">
    <property type="entry name" value="DNA/RNA_pol_sf"/>
</dbReference>
<proteinExistence type="predicted"/>
<dbReference type="SUPFAM" id="SSF56219">
    <property type="entry name" value="DNase I-like"/>
    <property type="match status" value="1"/>
</dbReference>
<dbReference type="CDD" id="cd01650">
    <property type="entry name" value="RT_nLTR_like"/>
    <property type="match status" value="1"/>
</dbReference>
<dbReference type="InterPro" id="IPR025558">
    <property type="entry name" value="DUF4283"/>
</dbReference>
<accession>A0A438GSQ8</accession>
<dbReference type="AlphaFoldDB" id="A0A438GSQ8"/>
<evidence type="ECO:0000259" key="1">
    <source>
        <dbReference type="Pfam" id="PF00078"/>
    </source>
</evidence>
<name>A0A438GSQ8_VITVI</name>
<evidence type="ECO:0000259" key="2">
    <source>
        <dbReference type="Pfam" id="PF14111"/>
    </source>
</evidence>